<comment type="caution">
    <text evidence="5">The sequence shown here is derived from an EMBL/GenBank/DDBJ whole genome shotgun (WGS) entry which is preliminary data.</text>
</comment>
<dbReference type="InterPro" id="IPR009057">
    <property type="entry name" value="Homeodomain-like_sf"/>
</dbReference>
<dbReference type="PROSITE" id="PS01124">
    <property type="entry name" value="HTH_ARAC_FAMILY_2"/>
    <property type="match status" value="1"/>
</dbReference>
<dbReference type="SUPFAM" id="SSF46689">
    <property type="entry name" value="Homeodomain-like"/>
    <property type="match status" value="1"/>
</dbReference>
<evidence type="ECO:0000313" key="6">
    <source>
        <dbReference type="Proteomes" id="UP001597296"/>
    </source>
</evidence>
<dbReference type="InterPro" id="IPR018062">
    <property type="entry name" value="HTH_AraC-typ_CS"/>
</dbReference>
<evidence type="ECO:0000259" key="4">
    <source>
        <dbReference type="PROSITE" id="PS01124"/>
    </source>
</evidence>
<gene>
    <name evidence="5" type="ORF">ACFSNB_14790</name>
</gene>
<dbReference type="PANTHER" id="PTHR47893:SF1">
    <property type="entry name" value="REGULATORY PROTEIN PCHR"/>
    <property type="match status" value="1"/>
</dbReference>
<dbReference type="InterPro" id="IPR053142">
    <property type="entry name" value="PchR_regulatory_protein"/>
</dbReference>
<dbReference type="EMBL" id="JBHUIY010000035">
    <property type="protein sequence ID" value="MFD2235077.1"/>
    <property type="molecule type" value="Genomic_DNA"/>
</dbReference>
<evidence type="ECO:0000256" key="3">
    <source>
        <dbReference type="ARBA" id="ARBA00023163"/>
    </source>
</evidence>
<dbReference type="InterPro" id="IPR020449">
    <property type="entry name" value="Tscrpt_reg_AraC-type_HTH"/>
</dbReference>
<proteinExistence type="predicted"/>
<dbReference type="Gene3D" id="1.10.10.60">
    <property type="entry name" value="Homeodomain-like"/>
    <property type="match status" value="2"/>
</dbReference>
<sequence>MKQDDSLPQGDWRGGSNDYGDLFETGAGRLSDLNARFVDLRPDMTAALYEGNGREKTHAELLNNSPFIHFTCLLRDRSCTLVRGRELSPDVGEGYVVFAPGERFSVDYGPHYTHVDLMVTPEALSDLAGDEADWIRDEVGRGFMMQASPPGQRMVDAALRLAAHIKSPHAQRLYLHSAALELLGGHIDGLGGRAPAGPVPPRERQRLIAARERLLRDLSTAPTIAELAREIGLNQLKLKQGFKALFGTSVYALFQQHRMERARHLLRSHSVTETALMLGYNNLSHFSTAFRKQFGILPRHERKGVAGDLPPPR</sequence>
<keyword evidence="1" id="KW-0805">Transcription regulation</keyword>
<dbReference type="Pfam" id="PF12833">
    <property type="entry name" value="HTH_18"/>
    <property type="match status" value="1"/>
</dbReference>
<dbReference type="Proteomes" id="UP001597296">
    <property type="component" value="Unassembled WGS sequence"/>
</dbReference>
<accession>A0ABW5CF71</accession>
<dbReference type="InterPro" id="IPR018060">
    <property type="entry name" value="HTH_AraC"/>
</dbReference>
<keyword evidence="2" id="KW-0238">DNA-binding</keyword>
<evidence type="ECO:0000256" key="2">
    <source>
        <dbReference type="ARBA" id="ARBA00023125"/>
    </source>
</evidence>
<reference evidence="6" key="1">
    <citation type="journal article" date="2019" name="Int. J. Syst. Evol. Microbiol.">
        <title>The Global Catalogue of Microorganisms (GCM) 10K type strain sequencing project: providing services to taxonomists for standard genome sequencing and annotation.</title>
        <authorList>
            <consortium name="The Broad Institute Genomics Platform"/>
            <consortium name="The Broad Institute Genome Sequencing Center for Infectious Disease"/>
            <person name="Wu L."/>
            <person name="Ma J."/>
        </authorList>
    </citation>
    <scope>NUCLEOTIDE SEQUENCE [LARGE SCALE GENOMIC DNA]</scope>
    <source>
        <strain evidence="6">KCTC 15012</strain>
    </source>
</reference>
<dbReference type="RefSeq" id="WP_377317917.1">
    <property type="nucleotide sequence ID" value="NZ_JBHUIY010000035.1"/>
</dbReference>
<name>A0ABW5CF71_9PROT</name>
<feature type="domain" description="HTH araC/xylS-type" evidence="4">
    <location>
        <begin position="208"/>
        <end position="304"/>
    </location>
</feature>
<protein>
    <submittedName>
        <fullName evidence="5">Helix-turn-helix domain-containing protein</fullName>
    </submittedName>
</protein>
<keyword evidence="6" id="KW-1185">Reference proteome</keyword>
<dbReference type="PRINTS" id="PR00032">
    <property type="entry name" value="HTHARAC"/>
</dbReference>
<dbReference type="SMART" id="SM00342">
    <property type="entry name" value="HTH_ARAC"/>
    <property type="match status" value="1"/>
</dbReference>
<evidence type="ECO:0000313" key="5">
    <source>
        <dbReference type="EMBL" id="MFD2235077.1"/>
    </source>
</evidence>
<organism evidence="5 6">
    <name type="scientific">Phaeospirillum tilakii</name>
    <dbReference type="NCBI Taxonomy" id="741673"/>
    <lineage>
        <taxon>Bacteria</taxon>
        <taxon>Pseudomonadati</taxon>
        <taxon>Pseudomonadota</taxon>
        <taxon>Alphaproteobacteria</taxon>
        <taxon>Rhodospirillales</taxon>
        <taxon>Rhodospirillaceae</taxon>
        <taxon>Phaeospirillum</taxon>
    </lineage>
</organism>
<evidence type="ECO:0000256" key="1">
    <source>
        <dbReference type="ARBA" id="ARBA00023015"/>
    </source>
</evidence>
<dbReference type="PANTHER" id="PTHR47893">
    <property type="entry name" value="REGULATORY PROTEIN PCHR"/>
    <property type="match status" value="1"/>
</dbReference>
<keyword evidence="3" id="KW-0804">Transcription</keyword>
<dbReference type="PROSITE" id="PS00041">
    <property type="entry name" value="HTH_ARAC_FAMILY_1"/>
    <property type="match status" value="1"/>
</dbReference>